<name>A0A8S5RTT9_9CAUD</name>
<protein>
    <submittedName>
        <fullName evidence="1">Uncharacterized protein</fullName>
    </submittedName>
</protein>
<proteinExistence type="predicted"/>
<sequence>MRQKLVSKGNGKNFYAYLKDWTIREAIKVGGFFYFAKLGKDFKLIPQGEHLKKKDFILVE</sequence>
<organism evidence="1">
    <name type="scientific">Caudovirales sp. gcode 4</name>
    <dbReference type="NCBI Taxonomy" id="2838363"/>
    <lineage>
        <taxon>Viruses</taxon>
        <taxon>Duplodnaviria</taxon>
        <taxon>Heunggongvirae</taxon>
        <taxon>Uroviricota</taxon>
        <taxon>Caudoviricetes</taxon>
    </lineage>
</organism>
<reference evidence="1" key="1">
    <citation type="journal article" date="2021" name="Proc. Natl. Acad. Sci. U.S.A.">
        <title>A Catalog of Tens of Thousands of Viruses from Human Metagenomes Reveals Hidden Associations with Chronic Diseases.</title>
        <authorList>
            <person name="Tisza M.J."/>
            <person name="Buck C.B."/>
        </authorList>
    </citation>
    <scope>NUCLEOTIDE SEQUENCE</scope>
    <source>
        <strain evidence="1">CtKN96</strain>
    </source>
</reference>
<evidence type="ECO:0000313" key="1">
    <source>
        <dbReference type="EMBL" id="DAE92697.1"/>
    </source>
</evidence>
<accession>A0A8S5RTT9</accession>
<dbReference type="EMBL" id="BK059153">
    <property type="protein sequence ID" value="DAE92697.1"/>
    <property type="molecule type" value="Genomic_DNA"/>
</dbReference>